<reference evidence="2 3" key="1">
    <citation type="submission" date="2017-09" db="EMBL/GenBank/DDBJ databases">
        <authorList>
            <person name="Lee N."/>
            <person name="Cho B.-K."/>
        </authorList>
    </citation>
    <scope>NUCLEOTIDE SEQUENCE [LARGE SCALE GENOMIC DNA]</scope>
    <source>
        <strain evidence="2 3">ATCC 27465</strain>
    </source>
</reference>
<name>A0A5P2X0L1_STRST</name>
<evidence type="ECO:0000313" key="2">
    <source>
        <dbReference type="EMBL" id="QEV58543.1"/>
    </source>
</evidence>
<sequence>MPGRYPYGETVRILRTGVSPGRDARGQPLPGPDESFDLQGCVVTPRAETPQVGGEQQQARDTVIVGWTVYVPVAQKAQARLPLRTTDKARVRGVACDITGEPGDWGRSPFTGTRGVIQFAADRVTG</sequence>
<dbReference type="Proteomes" id="UP000326505">
    <property type="component" value="Chromosome"/>
</dbReference>
<gene>
    <name evidence="2" type="ORF">CP982_07320</name>
</gene>
<dbReference type="KEGG" id="sspb:CP982_07320"/>
<dbReference type="OrthoDB" id="4231454at2"/>
<feature type="region of interest" description="Disordered" evidence="1">
    <location>
        <begin position="17"/>
        <end position="36"/>
    </location>
</feature>
<organism evidence="2 3">
    <name type="scientific">Streptomyces spectabilis</name>
    <dbReference type="NCBI Taxonomy" id="68270"/>
    <lineage>
        <taxon>Bacteria</taxon>
        <taxon>Bacillati</taxon>
        <taxon>Actinomycetota</taxon>
        <taxon>Actinomycetes</taxon>
        <taxon>Kitasatosporales</taxon>
        <taxon>Streptomycetaceae</taxon>
        <taxon>Streptomyces</taxon>
    </lineage>
</organism>
<dbReference type="EMBL" id="CP023690">
    <property type="protein sequence ID" value="QEV58543.1"/>
    <property type="molecule type" value="Genomic_DNA"/>
</dbReference>
<accession>A0A5P2X0L1</accession>
<evidence type="ECO:0000256" key="1">
    <source>
        <dbReference type="SAM" id="MobiDB-lite"/>
    </source>
</evidence>
<protein>
    <recommendedName>
        <fullName evidence="4">Head-tail adaptor protein</fullName>
    </recommendedName>
</protein>
<proteinExistence type="predicted"/>
<evidence type="ECO:0008006" key="4">
    <source>
        <dbReference type="Google" id="ProtNLM"/>
    </source>
</evidence>
<evidence type="ECO:0000313" key="3">
    <source>
        <dbReference type="Proteomes" id="UP000326505"/>
    </source>
</evidence>
<dbReference type="AlphaFoldDB" id="A0A5P2X0L1"/>